<evidence type="ECO:0000313" key="2">
    <source>
        <dbReference type="Proteomes" id="UP000257109"/>
    </source>
</evidence>
<name>A0A371G1C3_MUCPR</name>
<organism evidence="1 2">
    <name type="scientific">Mucuna pruriens</name>
    <name type="common">Velvet bean</name>
    <name type="synonym">Dolichos pruriens</name>
    <dbReference type="NCBI Taxonomy" id="157652"/>
    <lineage>
        <taxon>Eukaryota</taxon>
        <taxon>Viridiplantae</taxon>
        <taxon>Streptophyta</taxon>
        <taxon>Embryophyta</taxon>
        <taxon>Tracheophyta</taxon>
        <taxon>Spermatophyta</taxon>
        <taxon>Magnoliopsida</taxon>
        <taxon>eudicotyledons</taxon>
        <taxon>Gunneridae</taxon>
        <taxon>Pentapetalae</taxon>
        <taxon>rosids</taxon>
        <taxon>fabids</taxon>
        <taxon>Fabales</taxon>
        <taxon>Fabaceae</taxon>
        <taxon>Papilionoideae</taxon>
        <taxon>50 kb inversion clade</taxon>
        <taxon>NPAAA clade</taxon>
        <taxon>indigoferoid/millettioid clade</taxon>
        <taxon>Phaseoleae</taxon>
        <taxon>Mucuna</taxon>
    </lineage>
</organism>
<dbReference type="Proteomes" id="UP000257109">
    <property type="component" value="Unassembled WGS sequence"/>
</dbReference>
<sequence length="66" mass="7648">MTILDEHGLCSSSIMLLSKVTMGENLKIKSFKSSMKNMNGVVERKNRFLQEMTRTMLNDFNFPNFL</sequence>
<proteinExistence type="predicted"/>
<dbReference type="EMBL" id="QJKJ01007078">
    <property type="protein sequence ID" value="RDX84337.1"/>
    <property type="molecule type" value="Genomic_DNA"/>
</dbReference>
<accession>A0A371G1C3</accession>
<gene>
    <name evidence="1" type="ORF">CR513_34634</name>
</gene>
<dbReference type="OrthoDB" id="1751476at2759"/>
<feature type="non-terminal residue" evidence="1">
    <location>
        <position position="1"/>
    </location>
</feature>
<dbReference type="AlphaFoldDB" id="A0A371G1C3"/>
<reference evidence="1" key="1">
    <citation type="submission" date="2018-05" db="EMBL/GenBank/DDBJ databases">
        <title>Draft genome of Mucuna pruriens seed.</title>
        <authorList>
            <person name="Nnadi N.E."/>
            <person name="Vos R."/>
            <person name="Hasami M.H."/>
            <person name="Devisetty U.K."/>
            <person name="Aguiy J.C."/>
        </authorList>
    </citation>
    <scope>NUCLEOTIDE SEQUENCE [LARGE SCALE GENOMIC DNA]</scope>
    <source>
        <strain evidence="1">JCA_2017</strain>
    </source>
</reference>
<evidence type="ECO:0000313" key="1">
    <source>
        <dbReference type="EMBL" id="RDX84337.1"/>
    </source>
</evidence>
<keyword evidence="2" id="KW-1185">Reference proteome</keyword>
<protein>
    <submittedName>
        <fullName evidence="1">Uncharacterized protein</fullName>
    </submittedName>
</protein>
<comment type="caution">
    <text evidence="1">The sequence shown here is derived from an EMBL/GenBank/DDBJ whole genome shotgun (WGS) entry which is preliminary data.</text>
</comment>